<keyword evidence="7" id="KW-0443">Lipid metabolism</keyword>
<evidence type="ECO:0000256" key="4">
    <source>
        <dbReference type="ARBA" id="ARBA00022741"/>
    </source>
</evidence>
<feature type="domain" description="DAGKc" evidence="10">
    <location>
        <begin position="1"/>
        <end position="123"/>
    </location>
</feature>
<dbReference type="Gene3D" id="3.40.50.10330">
    <property type="entry name" value="Probable inorganic polyphosphate/atp-NAD kinase, domain 1"/>
    <property type="match status" value="1"/>
</dbReference>
<dbReference type="PANTHER" id="PTHR12358:SF54">
    <property type="entry name" value="SPHINGOSINE KINASE RELATED PROTEIN"/>
    <property type="match status" value="1"/>
</dbReference>
<keyword evidence="8" id="KW-1208">Phospholipid metabolism</keyword>
<gene>
    <name evidence="11" type="ORF">KSF_068950</name>
</gene>
<comment type="similarity">
    <text evidence="2">Belongs to the diacylglycerol/lipid kinase family.</text>
</comment>
<dbReference type="Pfam" id="PF00781">
    <property type="entry name" value="DAGK_cat"/>
    <property type="match status" value="1"/>
</dbReference>
<keyword evidence="12" id="KW-1185">Reference proteome</keyword>
<dbReference type="SMART" id="SM00046">
    <property type="entry name" value="DAGKc"/>
    <property type="match status" value="1"/>
</dbReference>
<evidence type="ECO:0000256" key="6">
    <source>
        <dbReference type="ARBA" id="ARBA00022840"/>
    </source>
</evidence>
<evidence type="ECO:0000313" key="11">
    <source>
        <dbReference type="EMBL" id="GHO96847.1"/>
    </source>
</evidence>
<reference evidence="11" key="1">
    <citation type="submission" date="2020-10" db="EMBL/GenBank/DDBJ databases">
        <title>Taxonomic study of unclassified bacteria belonging to the class Ktedonobacteria.</title>
        <authorList>
            <person name="Yabe S."/>
            <person name="Wang C.M."/>
            <person name="Zheng Y."/>
            <person name="Sakai Y."/>
            <person name="Cavaletti L."/>
            <person name="Monciardini P."/>
            <person name="Donadio S."/>
        </authorList>
    </citation>
    <scope>NUCLEOTIDE SEQUENCE</scope>
    <source>
        <strain evidence="11">ID150040</strain>
    </source>
</reference>
<dbReference type="InterPro" id="IPR001206">
    <property type="entry name" value="Diacylglycerol_kinase_cat_dom"/>
</dbReference>
<sequence>MINPRTGQNLAKITDVLAVLAAAGWKTEIGIKEYGGHSMLLANEAAKGNSDLVIAYGGDGTVNQVLNGVVNAKQHSVVGVIPGGTANLWAGDTGIPKDPVEAALALVDSEPRKVDIGRVTVQELTFPDGRRVSVKGVSKRLLKKERHHFLLMAGLGMDAAVMKGVSKPLKYQLGPLAVGLSAAKELPEQRPFPVEIVTTGERGKDELVWTGEASQIIVGNTRRYAIVLEMTPNAYIDDGVLDVCVITNGGALSTMQQLSSLLLHRKPDNVSSEFFRGAHIGIRVPASVPLELDGSTINLKDYLSKADYAALQEESDLEHVKVTYRFDSLPEAVEIAIPRTYSGKLFEHDNNAEKEHSHKVDEVEEPAKRTGEQEPNEQTELQEHTTHHVTQALHSDRLQKETLTEPANRETVQLVDVLLDKGRKVQVVGKAPNPAETHTYIVAGHTPKRSSRAGDTTPVAVVINQKTRLFNREGAHVSQDALTQLQQGDVLIVEGKKSKRGVIAATRLIL</sequence>
<proteinExistence type="inferred from homology"/>
<keyword evidence="7" id="KW-0444">Lipid biosynthesis</keyword>
<dbReference type="Proteomes" id="UP000597444">
    <property type="component" value="Unassembled WGS sequence"/>
</dbReference>
<name>A0A8J3N3A5_9CHLR</name>
<dbReference type="EMBL" id="BNJK01000001">
    <property type="protein sequence ID" value="GHO96847.1"/>
    <property type="molecule type" value="Genomic_DNA"/>
</dbReference>
<evidence type="ECO:0000256" key="3">
    <source>
        <dbReference type="ARBA" id="ARBA00022679"/>
    </source>
</evidence>
<evidence type="ECO:0000256" key="2">
    <source>
        <dbReference type="ARBA" id="ARBA00005983"/>
    </source>
</evidence>
<keyword evidence="7" id="KW-0594">Phospholipid biosynthesis</keyword>
<evidence type="ECO:0000313" key="12">
    <source>
        <dbReference type="Proteomes" id="UP000597444"/>
    </source>
</evidence>
<evidence type="ECO:0000256" key="5">
    <source>
        <dbReference type="ARBA" id="ARBA00022777"/>
    </source>
</evidence>
<evidence type="ECO:0000259" key="10">
    <source>
        <dbReference type="PROSITE" id="PS50146"/>
    </source>
</evidence>
<dbReference type="Pfam" id="PF19279">
    <property type="entry name" value="YegS_C"/>
    <property type="match status" value="1"/>
</dbReference>
<keyword evidence="5" id="KW-0418">Kinase</keyword>
<feature type="region of interest" description="Disordered" evidence="9">
    <location>
        <begin position="349"/>
        <end position="391"/>
    </location>
</feature>
<keyword evidence="4" id="KW-0547">Nucleotide-binding</keyword>
<evidence type="ECO:0000256" key="8">
    <source>
        <dbReference type="ARBA" id="ARBA00023264"/>
    </source>
</evidence>
<dbReference type="PANTHER" id="PTHR12358">
    <property type="entry name" value="SPHINGOSINE KINASE"/>
    <property type="match status" value="1"/>
</dbReference>
<feature type="compositionally biased region" description="Basic and acidic residues" evidence="9">
    <location>
        <begin position="349"/>
        <end position="372"/>
    </location>
</feature>
<dbReference type="GO" id="GO:0016301">
    <property type="term" value="F:kinase activity"/>
    <property type="evidence" value="ECO:0007669"/>
    <property type="project" value="UniProtKB-KW"/>
</dbReference>
<dbReference type="InterPro" id="IPR017438">
    <property type="entry name" value="ATP-NAD_kinase_N"/>
</dbReference>
<dbReference type="SUPFAM" id="SSF111331">
    <property type="entry name" value="NAD kinase/diacylglycerol kinase-like"/>
    <property type="match status" value="1"/>
</dbReference>
<evidence type="ECO:0000256" key="9">
    <source>
        <dbReference type="SAM" id="MobiDB-lite"/>
    </source>
</evidence>
<evidence type="ECO:0000256" key="1">
    <source>
        <dbReference type="ARBA" id="ARBA00001946"/>
    </source>
</evidence>
<dbReference type="GO" id="GO:0008654">
    <property type="term" value="P:phospholipid biosynthetic process"/>
    <property type="evidence" value="ECO:0007669"/>
    <property type="project" value="UniProtKB-KW"/>
</dbReference>
<dbReference type="Gene3D" id="2.60.200.40">
    <property type="match status" value="1"/>
</dbReference>
<dbReference type="InterPro" id="IPR045540">
    <property type="entry name" value="YegS/DAGK_C"/>
</dbReference>
<dbReference type="PROSITE" id="PS50146">
    <property type="entry name" value="DAGK"/>
    <property type="match status" value="1"/>
</dbReference>
<keyword evidence="6" id="KW-0067">ATP-binding</keyword>
<dbReference type="InterPro" id="IPR016064">
    <property type="entry name" value="NAD/diacylglycerol_kinase_sf"/>
</dbReference>
<dbReference type="AlphaFoldDB" id="A0A8J3N3A5"/>
<protein>
    <recommendedName>
        <fullName evidence="10">DAGKc domain-containing protein</fullName>
    </recommendedName>
</protein>
<organism evidence="11 12">
    <name type="scientific">Reticulibacter mediterranei</name>
    <dbReference type="NCBI Taxonomy" id="2778369"/>
    <lineage>
        <taxon>Bacteria</taxon>
        <taxon>Bacillati</taxon>
        <taxon>Chloroflexota</taxon>
        <taxon>Ktedonobacteria</taxon>
        <taxon>Ktedonobacterales</taxon>
        <taxon>Reticulibacteraceae</taxon>
        <taxon>Reticulibacter</taxon>
    </lineage>
</organism>
<keyword evidence="3" id="KW-0808">Transferase</keyword>
<evidence type="ECO:0000256" key="7">
    <source>
        <dbReference type="ARBA" id="ARBA00023209"/>
    </source>
</evidence>
<comment type="caution">
    <text evidence="11">The sequence shown here is derived from an EMBL/GenBank/DDBJ whole genome shotgun (WGS) entry which is preliminary data.</text>
</comment>
<dbReference type="GO" id="GO:0005524">
    <property type="term" value="F:ATP binding"/>
    <property type="evidence" value="ECO:0007669"/>
    <property type="project" value="UniProtKB-KW"/>
</dbReference>
<dbReference type="InterPro" id="IPR050187">
    <property type="entry name" value="Lipid_Phosphate_FormReg"/>
</dbReference>
<comment type="cofactor">
    <cofactor evidence="1">
        <name>Mg(2+)</name>
        <dbReference type="ChEBI" id="CHEBI:18420"/>
    </cofactor>
</comment>
<accession>A0A8J3N3A5</accession>